<dbReference type="PANTHER" id="PTHR43235">
    <property type="entry name" value="GLUTAMINE AMIDOTRANSFERASE PB2B2.05-RELATED"/>
    <property type="match status" value="1"/>
</dbReference>
<dbReference type="Gene3D" id="3.40.50.880">
    <property type="match status" value="1"/>
</dbReference>
<dbReference type="InterPro" id="IPR029062">
    <property type="entry name" value="Class_I_gatase-like"/>
</dbReference>
<sequence>MDVPLIAVTGRRRSAAGLHSGPPALDALVLDAYFTGYAEHVVAAGGLPLHVPGGVDPAAVMDRADALVLTGGNDVAPARYGAVADARTSSLEPERDAFEIALLAAARERGRPVLAICRGLQLVNVADGGTLHLHLEEHAHTREHDVEIVPGSVLGGLYGASARVNSLHHQGVDRVADGLAVTARAPDGLVEGLESEGLVAVQWHPEQQEDAPRPVFRWLVDAVRSPGHRTTS</sequence>
<dbReference type="Pfam" id="PF07722">
    <property type="entry name" value="Peptidase_C26"/>
    <property type="match status" value="1"/>
</dbReference>
<dbReference type="Proteomes" id="UP001370100">
    <property type="component" value="Unassembled WGS sequence"/>
</dbReference>
<dbReference type="PROSITE" id="PS51273">
    <property type="entry name" value="GATASE_TYPE_1"/>
    <property type="match status" value="1"/>
</dbReference>
<dbReference type="EMBL" id="JBBEGL010000011">
    <property type="protein sequence ID" value="MEJ2890276.1"/>
    <property type="molecule type" value="Genomic_DNA"/>
</dbReference>
<dbReference type="SUPFAM" id="SSF52317">
    <property type="entry name" value="Class I glutamine amidotransferase-like"/>
    <property type="match status" value="1"/>
</dbReference>
<dbReference type="InterPro" id="IPR011697">
    <property type="entry name" value="Peptidase_C26"/>
</dbReference>
<accession>A0ABU8ND03</accession>
<keyword evidence="1" id="KW-0378">Hydrolase</keyword>
<dbReference type="GO" id="GO:0016787">
    <property type="term" value="F:hydrolase activity"/>
    <property type="evidence" value="ECO:0007669"/>
    <property type="project" value="UniProtKB-KW"/>
</dbReference>
<reference evidence="1 2" key="1">
    <citation type="submission" date="2024-03" db="EMBL/GenBank/DDBJ databases">
        <title>Actinomycetospora sp. OC33-EN06, a novel actinomycete isolated from wild orchid (Aerides multiflora).</title>
        <authorList>
            <person name="Suriyachadkun C."/>
        </authorList>
    </citation>
    <scope>NUCLEOTIDE SEQUENCE [LARGE SCALE GENOMIC DNA]</scope>
    <source>
        <strain evidence="1 2">OC33-EN06</strain>
    </source>
</reference>
<dbReference type="InterPro" id="IPR044668">
    <property type="entry name" value="PuuD-like"/>
</dbReference>
<dbReference type="RefSeq" id="WP_337718471.1">
    <property type="nucleotide sequence ID" value="NZ_JBBEGL010000011.1"/>
</dbReference>
<dbReference type="PANTHER" id="PTHR43235:SF1">
    <property type="entry name" value="GLUTAMINE AMIDOTRANSFERASE PB2B2.05-RELATED"/>
    <property type="match status" value="1"/>
</dbReference>
<dbReference type="CDD" id="cd01745">
    <property type="entry name" value="GATase1_2"/>
    <property type="match status" value="1"/>
</dbReference>
<proteinExistence type="predicted"/>
<gene>
    <name evidence="1" type="ORF">WCD41_27710</name>
</gene>
<evidence type="ECO:0000313" key="1">
    <source>
        <dbReference type="EMBL" id="MEJ2890276.1"/>
    </source>
</evidence>
<keyword evidence="2" id="KW-1185">Reference proteome</keyword>
<organism evidence="1 2">
    <name type="scientific">Actinomycetospora aeridis</name>
    <dbReference type="NCBI Taxonomy" id="3129231"/>
    <lineage>
        <taxon>Bacteria</taxon>
        <taxon>Bacillati</taxon>
        <taxon>Actinomycetota</taxon>
        <taxon>Actinomycetes</taxon>
        <taxon>Pseudonocardiales</taxon>
        <taxon>Pseudonocardiaceae</taxon>
        <taxon>Actinomycetospora</taxon>
    </lineage>
</organism>
<comment type="caution">
    <text evidence="1">The sequence shown here is derived from an EMBL/GenBank/DDBJ whole genome shotgun (WGS) entry which is preliminary data.</text>
</comment>
<protein>
    <submittedName>
        <fullName evidence="1">Gamma-glutamyl-gamma-aminobutyrate hydrolase family protein</fullName>
    </submittedName>
</protein>
<evidence type="ECO:0000313" key="2">
    <source>
        <dbReference type="Proteomes" id="UP001370100"/>
    </source>
</evidence>
<name>A0ABU8ND03_9PSEU</name>